<dbReference type="EMBL" id="UINC01040943">
    <property type="protein sequence ID" value="SVB41521.1"/>
    <property type="molecule type" value="Genomic_DNA"/>
</dbReference>
<dbReference type="AlphaFoldDB" id="A0A382DUV5"/>
<accession>A0A382DUV5</accession>
<feature type="non-terminal residue" evidence="1">
    <location>
        <position position="35"/>
    </location>
</feature>
<feature type="non-terminal residue" evidence="1">
    <location>
        <position position="1"/>
    </location>
</feature>
<name>A0A382DUV5_9ZZZZ</name>
<evidence type="ECO:0000313" key="1">
    <source>
        <dbReference type="EMBL" id="SVB41521.1"/>
    </source>
</evidence>
<proteinExistence type="predicted"/>
<gene>
    <name evidence="1" type="ORF">METZ01_LOCUS194375</name>
</gene>
<organism evidence="1">
    <name type="scientific">marine metagenome</name>
    <dbReference type="NCBI Taxonomy" id="408172"/>
    <lineage>
        <taxon>unclassified sequences</taxon>
        <taxon>metagenomes</taxon>
        <taxon>ecological metagenomes</taxon>
    </lineage>
</organism>
<sequence>VNNKVLKAYHEMREETKGPDGKLYYGWWNVFATYP</sequence>
<reference evidence="1" key="1">
    <citation type="submission" date="2018-05" db="EMBL/GenBank/DDBJ databases">
        <authorList>
            <person name="Lanie J.A."/>
            <person name="Ng W.-L."/>
            <person name="Kazmierczak K.M."/>
            <person name="Andrzejewski T.M."/>
            <person name="Davidsen T.M."/>
            <person name="Wayne K.J."/>
            <person name="Tettelin H."/>
            <person name="Glass J.I."/>
            <person name="Rusch D."/>
            <person name="Podicherti R."/>
            <person name="Tsui H.-C.T."/>
            <person name="Winkler M.E."/>
        </authorList>
    </citation>
    <scope>NUCLEOTIDE SEQUENCE</scope>
</reference>
<protein>
    <submittedName>
        <fullName evidence="1">Uncharacterized protein</fullName>
    </submittedName>
</protein>